<sequence>MSTESELDQIFQELKNSYDTDDYANSLTLVEKILSINNQDTDAQYIRVILHLKLDNYEKALTCINLLSAKSIKELGLTYEHLYILYSLNKVEEFEKIWNRDILNNSEFNNSLKFRVLRAQLAYKQEDYYKAIELYKVILTQVDQEDSSYTELYTNYLASIASYKFNTPKHDWKNIPSDYELSNNSSYSTSYEANYNLATNLIASNNKDAKIKDLLQKALNISKDSMNEMEYTKEEQDVELAPILLQLAYSYHKNGDFEEAKEIYENLISLNQVKTSFHPIALNNANCLKLQKLTNTQLTDSFQEISKLYSEYKSIYLKSSKNNLQNYQVESIKFNNALVALLIENYGRAQSLAEQLIKTTSESIDSKLLLCNILLIKNGVQKAQHILKEFVENNPQDPTGYMALSQLSLIKLRYQNSIQYLEQFRSNVIDNKKSYYLPGVVGTLIWLLVNSNQFEKAEELLAELQSSDNPYKDEYNKYIPDQLAQIKLKTGNPEDSVKMYKTLLEKDNNQTSSVAGLVNALSHIDIESAQQYASQLPQISELRPRIPDSIGSEWDNDQDSSSLQSSKKRKNHRKNPVAKSQKTGAKIDLERWLPLKDRSYYKPKNKSKKIRGTQGGSHSRVFDSNHEEEKVFGVQSKSQQQAQVTETAASEEASKPKTSSNKSKNKKKNKGKGTKF</sequence>
<evidence type="ECO:0000256" key="8">
    <source>
        <dbReference type="ARBA" id="ARBA00023274"/>
    </source>
</evidence>
<dbReference type="Pfam" id="PF08492">
    <property type="entry name" value="SRP72"/>
    <property type="match status" value="1"/>
</dbReference>
<keyword evidence="5 9" id="KW-0963">Cytoplasm</keyword>
<keyword evidence="14" id="KW-1185">Reference proteome</keyword>
<feature type="compositionally biased region" description="Basic residues" evidence="11">
    <location>
        <begin position="566"/>
        <end position="576"/>
    </location>
</feature>
<name>A0A137PD17_CONC2</name>
<comment type="function">
    <text evidence="9">Component of the signal recognition particle (SRP) complex, a ribonucleoprotein complex that mediates the cotranslational targeting of secretory and membrane proteins to the endoplasmic reticulum (ER).</text>
</comment>
<dbReference type="Pfam" id="PF13181">
    <property type="entry name" value="TPR_8"/>
    <property type="match status" value="1"/>
</dbReference>
<feature type="domain" description="Signal recognition particle SRP72 subunit RNA-binding" evidence="12">
    <location>
        <begin position="563"/>
        <end position="603"/>
    </location>
</feature>
<organism evidence="13 14">
    <name type="scientific">Conidiobolus coronatus (strain ATCC 28846 / CBS 209.66 / NRRL 28638)</name>
    <name type="common">Delacroixia coronata</name>
    <dbReference type="NCBI Taxonomy" id="796925"/>
    <lineage>
        <taxon>Eukaryota</taxon>
        <taxon>Fungi</taxon>
        <taxon>Fungi incertae sedis</taxon>
        <taxon>Zoopagomycota</taxon>
        <taxon>Entomophthoromycotina</taxon>
        <taxon>Entomophthoromycetes</taxon>
        <taxon>Entomophthorales</taxon>
        <taxon>Ancylistaceae</taxon>
        <taxon>Conidiobolus</taxon>
    </lineage>
</organism>
<feature type="compositionally biased region" description="Basic and acidic residues" evidence="11">
    <location>
        <begin position="585"/>
        <end position="600"/>
    </location>
</feature>
<dbReference type="InterPro" id="IPR026270">
    <property type="entry name" value="SRP72"/>
</dbReference>
<dbReference type="GO" id="GO:0043022">
    <property type="term" value="F:ribosome binding"/>
    <property type="evidence" value="ECO:0007669"/>
    <property type="project" value="TreeGrafter"/>
</dbReference>
<dbReference type="GO" id="GO:0005786">
    <property type="term" value="C:signal recognition particle, endoplasmic reticulum targeting"/>
    <property type="evidence" value="ECO:0007669"/>
    <property type="project" value="UniProtKB-UniRule"/>
</dbReference>
<dbReference type="Proteomes" id="UP000070444">
    <property type="component" value="Unassembled WGS sequence"/>
</dbReference>
<keyword evidence="10" id="KW-0802">TPR repeat</keyword>
<dbReference type="PANTHER" id="PTHR14094">
    <property type="entry name" value="SIGNAL RECOGNITION PARTICLE 72"/>
    <property type="match status" value="1"/>
</dbReference>
<dbReference type="GO" id="GO:0005783">
    <property type="term" value="C:endoplasmic reticulum"/>
    <property type="evidence" value="ECO:0007669"/>
    <property type="project" value="UniProtKB-SubCell"/>
</dbReference>
<dbReference type="GO" id="GO:0008312">
    <property type="term" value="F:7S RNA binding"/>
    <property type="evidence" value="ECO:0007669"/>
    <property type="project" value="InterPro"/>
</dbReference>
<dbReference type="GO" id="GO:0006614">
    <property type="term" value="P:SRP-dependent cotranslational protein targeting to membrane"/>
    <property type="evidence" value="ECO:0007669"/>
    <property type="project" value="UniProtKB-UniRule"/>
</dbReference>
<dbReference type="InterPro" id="IPR019734">
    <property type="entry name" value="TPR_rpt"/>
</dbReference>
<evidence type="ECO:0000256" key="3">
    <source>
        <dbReference type="ARBA" id="ARBA00007676"/>
    </source>
</evidence>
<dbReference type="InterPro" id="IPR011990">
    <property type="entry name" value="TPR-like_helical_dom_sf"/>
</dbReference>
<dbReference type="AlphaFoldDB" id="A0A137PD17"/>
<evidence type="ECO:0000256" key="7">
    <source>
        <dbReference type="ARBA" id="ARBA00023135"/>
    </source>
</evidence>
<dbReference type="PROSITE" id="PS50005">
    <property type="entry name" value="TPR"/>
    <property type="match status" value="1"/>
</dbReference>
<protein>
    <recommendedName>
        <fullName evidence="4 9">Signal recognition particle subunit SRP72</fullName>
    </recommendedName>
</protein>
<keyword evidence="7 9" id="KW-0733">Signal recognition particle</keyword>
<feature type="repeat" description="TPR" evidence="10">
    <location>
        <begin position="241"/>
        <end position="274"/>
    </location>
</feature>
<dbReference type="OrthoDB" id="5421607at2759"/>
<gene>
    <name evidence="13" type="ORF">CONCODRAFT_68649</name>
</gene>
<reference evidence="13 14" key="1">
    <citation type="journal article" date="2015" name="Genome Biol. Evol.">
        <title>Phylogenomic analyses indicate that early fungi evolved digesting cell walls of algal ancestors of land plants.</title>
        <authorList>
            <person name="Chang Y."/>
            <person name="Wang S."/>
            <person name="Sekimoto S."/>
            <person name="Aerts A.L."/>
            <person name="Choi C."/>
            <person name="Clum A."/>
            <person name="LaButti K.M."/>
            <person name="Lindquist E.A."/>
            <person name="Yee Ngan C."/>
            <person name="Ohm R.A."/>
            <person name="Salamov A.A."/>
            <person name="Grigoriev I.V."/>
            <person name="Spatafora J.W."/>
            <person name="Berbee M.L."/>
        </authorList>
    </citation>
    <scope>NUCLEOTIDE SEQUENCE [LARGE SCALE GENOMIC DNA]</scope>
    <source>
        <strain evidence="13 14">NRRL 28638</strain>
    </source>
</reference>
<feature type="region of interest" description="Disordered" evidence="11">
    <location>
        <begin position="547"/>
        <end position="676"/>
    </location>
</feature>
<evidence type="ECO:0000313" key="14">
    <source>
        <dbReference type="Proteomes" id="UP000070444"/>
    </source>
</evidence>
<comment type="similarity">
    <text evidence="3 9">Belongs to the SRP72 family.</text>
</comment>
<evidence type="ECO:0000256" key="4">
    <source>
        <dbReference type="ARBA" id="ARBA00018350"/>
    </source>
</evidence>
<evidence type="ECO:0000256" key="5">
    <source>
        <dbReference type="ARBA" id="ARBA00022490"/>
    </source>
</evidence>
<evidence type="ECO:0000256" key="10">
    <source>
        <dbReference type="PROSITE-ProRule" id="PRU00339"/>
    </source>
</evidence>
<keyword evidence="6" id="KW-0256">Endoplasmic reticulum</keyword>
<evidence type="ECO:0000256" key="9">
    <source>
        <dbReference type="PIRNR" id="PIRNR038922"/>
    </source>
</evidence>
<dbReference type="STRING" id="796925.A0A137PD17"/>
<dbReference type="EMBL" id="KQ964444">
    <property type="protein sequence ID" value="KXN72899.1"/>
    <property type="molecule type" value="Genomic_DNA"/>
</dbReference>
<dbReference type="OMA" id="ELACNER"/>
<dbReference type="PIRSF" id="PIRSF038922">
    <property type="entry name" value="SRP72"/>
    <property type="match status" value="1"/>
</dbReference>
<feature type="compositionally biased region" description="Polar residues" evidence="11">
    <location>
        <begin position="635"/>
        <end position="648"/>
    </location>
</feature>
<accession>A0A137PD17</accession>
<keyword evidence="8 9" id="KW-0687">Ribonucleoprotein</keyword>
<dbReference type="InterPro" id="IPR013699">
    <property type="entry name" value="Signal_recog_part_SRP72_RNA-bd"/>
</dbReference>
<feature type="compositionally biased region" description="Basic and acidic residues" evidence="11">
    <location>
        <begin position="620"/>
        <end position="631"/>
    </location>
</feature>
<evidence type="ECO:0000256" key="6">
    <source>
        <dbReference type="ARBA" id="ARBA00022824"/>
    </source>
</evidence>
<dbReference type="PANTHER" id="PTHR14094:SF9">
    <property type="entry name" value="SIGNAL RECOGNITION PARTICLE SUBUNIT SRP72"/>
    <property type="match status" value="1"/>
</dbReference>
<dbReference type="Gene3D" id="1.25.40.10">
    <property type="entry name" value="Tetratricopeptide repeat domain"/>
    <property type="match status" value="3"/>
</dbReference>
<comment type="subcellular location">
    <subcellularLocation>
        <location evidence="2 9">Cytoplasm</location>
    </subcellularLocation>
    <subcellularLocation>
        <location evidence="1">Endoplasmic reticulum</location>
    </subcellularLocation>
</comment>
<dbReference type="SMART" id="SM00028">
    <property type="entry name" value="TPR"/>
    <property type="match status" value="2"/>
</dbReference>
<feature type="compositionally biased region" description="Basic residues" evidence="11">
    <location>
        <begin position="601"/>
        <end position="611"/>
    </location>
</feature>
<evidence type="ECO:0000256" key="1">
    <source>
        <dbReference type="ARBA" id="ARBA00004240"/>
    </source>
</evidence>
<feature type="compositionally biased region" description="Basic residues" evidence="11">
    <location>
        <begin position="663"/>
        <end position="676"/>
    </location>
</feature>
<evidence type="ECO:0000313" key="13">
    <source>
        <dbReference type="EMBL" id="KXN72899.1"/>
    </source>
</evidence>
<evidence type="ECO:0000256" key="2">
    <source>
        <dbReference type="ARBA" id="ARBA00004496"/>
    </source>
</evidence>
<dbReference type="SUPFAM" id="SSF48452">
    <property type="entry name" value="TPR-like"/>
    <property type="match status" value="2"/>
</dbReference>
<evidence type="ECO:0000256" key="11">
    <source>
        <dbReference type="SAM" id="MobiDB-lite"/>
    </source>
</evidence>
<evidence type="ECO:0000259" key="12">
    <source>
        <dbReference type="Pfam" id="PF08492"/>
    </source>
</evidence>
<proteinExistence type="inferred from homology"/>